<feature type="signal peptide" evidence="5">
    <location>
        <begin position="1"/>
        <end position="22"/>
    </location>
</feature>
<dbReference type="SUPFAM" id="SSF53850">
    <property type="entry name" value="Periplasmic binding protein-like II"/>
    <property type="match status" value="1"/>
</dbReference>
<dbReference type="PRINTS" id="PR00909">
    <property type="entry name" value="SPERMDNBNDNG"/>
</dbReference>
<protein>
    <submittedName>
        <fullName evidence="6">Spermidine/putrescine ABC transporter substrate-binding protein</fullName>
    </submittedName>
</protein>
<comment type="caution">
    <text evidence="6">The sequence shown here is derived from an EMBL/GenBank/DDBJ whole genome shotgun (WGS) entry which is preliminary data.</text>
</comment>
<dbReference type="EMBL" id="JAHZSS010000016">
    <property type="protein sequence ID" value="MBW8191902.1"/>
    <property type="molecule type" value="Genomic_DNA"/>
</dbReference>
<sequence length="343" mass="38489">MPKYLALANTLIAILLSSHAYADEVRLYNWTDYLEPSVTEAFKAASGHDVTEDYFDTESLRDELINSGRGGAFDLILVDGWSLSLMSEKQLFHKVSELTKELSTHIDPRWQEACGDYGIPYSWGTMGIMHRESISKTPITSWRQLFHPPAGHSGHIAMYDDAVDAPVAALLVDGADPFTSDIQALKLAYTHLKAQRPHVMTYQYGDAYAEEHGSASTMTMTMGYSGDEYSISENTEQDDWVYVVPQEGTVLWVECWAFPIDNPINQATLDFVKFLSQPEIAAQNAESVWMASPIPSAVELTSEEYQSDDALFPSEQILERSHLYKVIDAEGQLTRFKMMTSLK</sequence>
<evidence type="ECO:0000256" key="5">
    <source>
        <dbReference type="SAM" id="SignalP"/>
    </source>
</evidence>
<evidence type="ECO:0000256" key="2">
    <source>
        <dbReference type="ARBA" id="ARBA00022448"/>
    </source>
</evidence>
<proteinExistence type="predicted"/>
<evidence type="ECO:0000256" key="1">
    <source>
        <dbReference type="ARBA" id="ARBA00004418"/>
    </source>
</evidence>
<feature type="chain" id="PRO_5047409332" evidence="5">
    <location>
        <begin position="23"/>
        <end position="343"/>
    </location>
</feature>
<evidence type="ECO:0000313" key="6">
    <source>
        <dbReference type="EMBL" id="MBW8191902.1"/>
    </source>
</evidence>
<organism evidence="6 7">
    <name type="scientific">Neiella holothuriorum</name>
    <dbReference type="NCBI Taxonomy" id="2870530"/>
    <lineage>
        <taxon>Bacteria</taxon>
        <taxon>Pseudomonadati</taxon>
        <taxon>Pseudomonadota</taxon>
        <taxon>Gammaproteobacteria</taxon>
        <taxon>Alteromonadales</taxon>
        <taxon>Echinimonadaceae</taxon>
        <taxon>Neiella</taxon>
    </lineage>
</organism>
<dbReference type="Pfam" id="PF13416">
    <property type="entry name" value="SBP_bac_8"/>
    <property type="match status" value="1"/>
</dbReference>
<keyword evidence="3 5" id="KW-0732">Signal</keyword>
<dbReference type="PANTHER" id="PTHR30222">
    <property type="entry name" value="SPERMIDINE/PUTRESCINE-BINDING PERIPLASMIC PROTEIN"/>
    <property type="match status" value="1"/>
</dbReference>
<keyword evidence="2" id="KW-0813">Transport</keyword>
<dbReference type="RefSeq" id="WP_220104577.1">
    <property type="nucleotide sequence ID" value="NZ_JAHZSS010000016.1"/>
</dbReference>
<dbReference type="Proteomes" id="UP001166251">
    <property type="component" value="Unassembled WGS sequence"/>
</dbReference>
<keyword evidence="4" id="KW-0574">Periplasm</keyword>
<keyword evidence="7" id="KW-1185">Reference proteome</keyword>
<reference evidence="6" key="1">
    <citation type="submission" date="2021-07" db="EMBL/GenBank/DDBJ databases">
        <title>Neiella marina sp. nov., isolated from the intestinal content of sea cucumber Apostichopus japonicus.</title>
        <authorList>
            <person name="Bai X."/>
        </authorList>
    </citation>
    <scope>NUCLEOTIDE SEQUENCE</scope>
    <source>
        <strain evidence="6">126</strain>
    </source>
</reference>
<dbReference type="InterPro" id="IPR001188">
    <property type="entry name" value="Sperm_putr-bd"/>
</dbReference>
<evidence type="ECO:0000313" key="7">
    <source>
        <dbReference type="Proteomes" id="UP001166251"/>
    </source>
</evidence>
<evidence type="ECO:0000256" key="4">
    <source>
        <dbReference type="ARBA" id="ARBA00022764"/>
    </source>
</evidence>
<name>A0ABS7EJR5_9GAMM</name>
<accession>A0ABS7EJR5</accession>
<comment type="subcellular location">
    <subcellularLocation>
        <location evidence="1">Periplasm</location>
    </subcellularLocation>
</comment>
<evidence type="ECO:0000256" key="3">
    <source>
        <dbReference type="ARBA" id="ARBA00022729"/>
    </source>
</evidence>
<dbReference type="PANTHER" id="PTHR30222:SF12">
    <property type="entry name" value="NORSPERMIDINE SENSOR"/>
    <property type="match status" value="1"/>
</dbReference>
<dbReference type="InterPro" id="IPR006059">
    <property type="entry name" value="SBP"/>
</dbReference>
<dbReference type="CDD" id="cd13590">
    <property type="entry name" value="PBP2_PotD_PotF_like"/>
    <property type="match status" value="1"/>
</dbReference>
<dbReference type="Gene3D" id="3.40.190.10">
    <property type="entry name" value="Periplasmic binding protein-like II"/>
    <property type="match status" value="2"/>
</dbReference>
<gene>
    <name evidence="6" type="ORF">K0504_12720</name>
</gene>